<proteinExistence type="predicted"/>
<sequence length="1084" mass="121900">MRGDFCIQLRNPRLYRHKHKYGLTQIANEMARCGLCDILIPMHGASNQEYLQAFRNRLEQAVSVVRTRSPNAIVLIVVDAADNLGMAAEGTPANPSFAPDLLQEQPPDGCRVVALARTHRAGRYLEPRGEIERIDLEPFDSSESAIHLRRKFPDATDSEFDTFHRFTDRNPRVQANALAMAEDLSSLMDCLGPSVETVEDLISGQLNDALDTVIREQLSSRGEIEPLLIALAALPPPIPIRILAQAVEISDEAVRSFISDFGNGRYIVIAEDAIQFRDEPVETWFHEKFAGTPERAGQIAERLDPLAIEDGYVAAALPILLHRAGRYDELVQLALAGAELEAGDPVEKREVLLRRVQYALKAALAQNRLMDAAKLLLRAGEEMAADNRQSGFLMDNADLVSILAGSDTVNDFIFRRRAWALEKGYIHCAAMLAADNRNRVEAERFLDLAMEWLKDWFARQDAKSEEERQFDREDRIGEKDIVAYAEVIGNLHGVEAMVRFMGNWRDWFAFNVIRIVAVHLLDRGDRVVVEEMLAAAGDRVAIRLAVILEMSAIGIVPVLPEIRRTVDLLMADETAVDPEAYQQGYADSEAPLAIVATAEAAARCGMPSEEILALLGRYPMPHERVYEWHRRSSRSAIFRAKMLRAVLEDRQPTLDDLMPGSIRKAREEKNHQADDRENRRFQEIYGTLLPWYTLRAFAIIGRAEGWDNLVATAQQECKADRWSRRDHPELAIAAGEAGGVWLDATIWAGRGDDASIGEIEHWLEEKQVSVNRTVLTRRAAHAGKACYDSMLRLAHRAKEIIEGERGGARETADDLAALARAVLPLDREEAAGHFQKALEYLGRLGHDELQERLMAMLAIAGKAAENGHPDPREAYRVARMGELFHAYNDHKFPWDTVADAIARLCPASGFAVISRWNDRGQAWLGDTLPSVTLALLEAEKIRPTVAASLHSFGGYWEFRKRASLFFEKAADKETRQAVLDRLAQDEEFDPADRRYRNFDNLLAVAKKYGLERQRLQERVDFQASVPDRDGHQYAARHENPELAPEPDWDELLKGIDIHTPKGVDKAIGRWQAADLTSRDWNKHT</sequence>
<dbReference type="EMBL" id="CAADEZ010000311">
    <property type="protein sequence ID" value="VFJ62641.1"/>
    <property type="molecule type" value="Genomic_DNA"/>
</dbReference>
<reference evidence="3" key="1">
    <citation type="submission" date="2019-02" db="EMBL/GenBank/DDBJ databases">
        <authorList>
            <person name="Gruber-Vodicka R. H."/>
            <person name="Seah K. B. B."/>
        </authorList>
    </citation>
    <scope>NUCLEOTIDE SEQUENCE</scope>
    <source>
        <strain evidence="1">BECK_BZ163</strain>
        <strain evidence="3">BECK_BZ164</strain>
        <strain evidence="2">BECK_BZ165</strain>
    </source>
</reference>
<dbReference type="EMBL" id="CAADFL010000322">
    <property type="protein sequence ID" value="VFK14461.1"/>
    <property type="molecule type" value="Genomic_DNA"/>
</dbReference>
<gene>
    <name evidence="1" type="ORF">BECKFM1743A_GA0114220_103113</name>
    <name evidence="3" type="ORF">BECKFM1743B_GA0114221_103223</name>
    <name evidence="2" type="ORF">BECKFM1743C_GA0114222_103253</name>
</gene>
<name>A0A450WBX5_9GAMM</name>
<protein>
    <submittedName>
        <fullName evidence="3">Uncharacterized protein</fullName>
    </submittedName>
</protein>
<evidence type="ECO:0000313" key="1">
    <source>
        <dbReference type="EMBL" id="VFJ62641.1"/>
    </source>
</evidence>
<evidence type="ECO:0000313" key="2">
    <source>
        <dbReference type="EMBL" id="VFJ62743.1"/>
    </source>
</evidence>
<dbReference type="EMBL" id="CAADFA010000325">
    <property type="protein sequence ID" value="VFJ62743.1"/>
    <property type="molecule type" value="Genomic_DNA"/>
</dbReference>
<dbReference type="AlphaFoldDB" id="A0A450WBX5"/>
<accession>A0A450WBX5</accession>
<organism evidence="3">
    <name type="scientific">Candidatus Kentrum sp. FM</name>
    <dbReference type="NCBI Taxonomy" id="2126340"/>
    <lineage>
        <taxon>Bacteria</taxon>
        <taxon>Pseudomonadati</taxon>
        <taxon>Pseudomonadota</taxon>
        <taxon>Gammaproteobacteria</taxon>
        <taxon>Candidatus Kentrum</taxon>
    </lineage>
</organism>
<evidence type="ECO:0000313" key="3">
    <source>
        <dbReference type="EMBL" id="VFK14461.1"/>
    </source>
</evidence>